<keyword evidence="5 10" id="KW-0479">Metal-binding</keyword>
<dbReference type="FunFam" id="1.10.10.10:FF:000007">
    <property type="entry name" value="Ferric uptake regulation protein"/>
    <property type="match status" value="1"/>
</dbReference>
<keyword evidence="4" id="KW-0678">Repressor</keyword>
<keyword evidence="3" id="KW-0963">Cytoplasm</keyword>
<feature type="binding site" evidence="10">
    <location>
        <position position="134"/>
    </location>
    <ligand>
        <name>Zn(2+)</name>
        <dbReference type="ChEBI" id="CHEBI:29105"/>
    </ligand>
</feature>
<evidence type="ECO:0000256" key="9">
    <source>
        <dbReference type="ARBA" id="ARBA00023163"/>
    </source>
</evidence>
<dbReference type="InterPro" id="IPR043135">
    <property type="entry name" value="Fur_C"/>
</dbReference>
<dbReference type="InterPro" id="IPR002481">
    <property type="entry name" value="FUR"/>
</dbReference>
<dbReference type="CDD" id="cd07153">
    <property type="entry name" value="Fur_like"/>
    <property type="match status" value="1"/>
</dbReference>
<dbReference type="Gene3D" id="1.10.10.10">
    <property type="entry name" value="Winged helix-like DNA-binding domain superfamily/Winged helix DNA-binding domain"/>
    <property type="match status" value="1"/>
</dbReference>
<evidence type="ECO:0000313" key="14">
    <source>
        <dbReference type="Proteomes" id="UP000225199"/>
    </source>
</evidence>
<comment type="caution">
    <text evidence="11">The sequence shown here is derived from an EMBL/GenBank/DDBJ whole genome shotgun (WGS) entry which is preliminary data.</text>
</comment>
<dbReference type="InterPro" id="IPR036388">
    <property type="entry name" value="WH-like_DNA-bd_sf"/>
</dbReference>
<protein>
    <submittedName>
        <fullName evidence="11">Transcriptional repressor</fullName>
    </submittedName>
</protein>
<dbReference type="Gene3D" id="3.30.1490.190">
    <property type="match status" value="1"/>
</dbReference>
<keyword evidence="6 10" id="KW-0862">Zinc</keyword>
<reference evidence="11 13" key="1">
    <citation type="submission" date="2017-05" db="EMBL/GenBank/DDBJ databases">
        <title>Genome sequencing of Fusobacterium nucleatum subsp. polymorphum KCOM 1001 (=ChDC F119).</title>
        <authorList>
            <person name="Kook J.-K."/>
            <person name="Park S.-N."/>
            <person name="Lim Y.K."/>
            <person name="Roh H."/>
        </authorList>
    </citation>
    <scope>NUCLEOTIDE SEQUENCE [LARGE SCALE GENOMIC DNA]</scope>
    <source>
        <strain evidence="11 13">KCOM 1001</strain>
    </source>
</reference>
<evidence type="ECO:0000256" key="4">
    <source>
        <dbReference type="ARBA" id="ARBA00022491"/>
    </source>
</evidence>
<keyword evidence="9" id="KW-0804">Transcription</keyword>
<evidence type="ECO:0000256" key="3">
    <source>
        <dbReference type="ARBA" id="ARBA00022490"/>
    </source>
</evidence>
<dbReference type="AlphaFoldDB" id="A0A246EH52"/>
<dbReference type="GO" id="GO:0005737">
    <property type="term" value="C:cytoplasm"/>
    <property type="evidence" value="ECO:0007669"/>
    <property type="project" value="UniProtKB-SubCell"/>
</dbReference>
<evidence type="ECO:0000256" key="10">
    <source>
        <dbReference type="PIRSR" id="PIRSR602481-1"/>
    </source>
</evidence>
<accession>A0A246EH52</accession>
<comment type="similarity">
    <text evidence="2">Belongs to the Fur family.</text>
</comment>
<dbReference type="PANTHER" id="PTHR33202">
    <property type="entry name" value="ZINC UPTAKE REGULATION PROTEIN"/>
    <property type="match status" value="1"/>
</dbReference>
<dbReference type="GO" id="GO:0000976">
    <property type="term" value="F:transcription cis-regulatory region binding"/>
    <property type="evidence" value="ECO:0007669"/>
    <property type="project" value="TreeGrafter"/>
</dbReference>
<keyword evidence="8" id="KW-0238">DNA-binding</keyword>
<dbReference type="SUPFAM" id="SSF46785">
    <property type="entry name" value="Winged helix' DNA-binding domain"/>
    <property type="match status" value="1"/>
</dbReference>
<evidence type="ECO:0000256" key="1">
    <source>
        <dbReference type="ARBA" id="ARBA00004496"/>
    </source>
</evidence>
<evidence type="ECO:0000313" key="12">
    <source>
        <dbReference type="EMBL" id="PHH96415.1"/>
    </source>
</evidence>
<comment type="cofactor">
    <cofactor evidence="10">
        <name>Zn(2+)</name>
        <dbReference type="ChEBI" id="CHEBI:29105"/>
    </cofactor>
    <text evidence="10">Binds 1 zinc ion per subunit.</text>
</comment>
<dbReference type="Proteomes" id="UP000225199">
    <property type="component" value="Unassembled WGS sequence"/>
</dbReference>
<feature type="binding site" evidence="10">
    <location>
        <position position="137"/>
    </location>
    <ligand>
        <name>Zn(2+)</name>
        <dbReference type="ChEBI" id="CHEBI:29105"/>
    </ligand>
</feature>
<evidence type="ECO:0000256" key="7">
    <source>
        <dbReference type="ARBA" id="ARBA00023015"/>
    </source>
</evidence>
<dbReference type="GO" id="GO:0008270">
    <property type="term" value="F:zinc ion binding"/>
    <property type="evidence" value="ECO:0007669"/>
    <property type="project" value="TreeGrafter"/>
</dbReference>
<feature type="binding site" evidence="10">
    <location>
        <position position="97"/>
    </location>
    <ligand>
        <name>Zn(2+)</name>
        <dbReference type="ChEBI" id="CHEBI:29105"/>
    </ligand>
</feature>
<evidence type="ECO:0000256" key="8">
    <source>
        <dbReference type="ARBA" id="ARBA00023125"/>
    </source>
</evidence>
<dbReference type="EMBL" id="NHRT01000001">
    <property type="protein sequence ID" value="OWP25953.1"/>
    <property type="molecule type" value="Genomic_DNA"/>
</dbReference>
<dbReference type="GO" id="GO:0003700">
    <property type="term" value="F:DNA-binding transcription factor activity"/>
    <property type="evidence" value="ECO:0007669"/>
    <property type="project" value="InterPro"/>
</dbReference>
<organism evidence="11 13">
    <name type="scientific">Fusobacterium nucleatum subsp. polymorphum</name>
    <name type="common">Fusobacterium polymorphum</name>
    <dbReference type="NCBI Taxonomy" id="76857"/>
    <lineage>
        <taxon>Bacteria</taxon>
        <taxon>Fusobacteriati</taxon>
        <taxon>Fusobacteriota</taxon>
        <taxon>Fusobacteriia</taxon>
        <taxon>Fusobacteriales</taxon>
        <taxon>Fusobacteriaceae</taxon>
        <taxon>Fusobacterium</taxon>
    </lineage>
</organism>
<dbReference type="RefSeq" id="WP_088389114.1">
    <property type="nucleotide sequence ID" value="NZ_NHRT01000001.1"/>
</dbReference>
<sequence length="142" mass="16677">MELQLHTGDIGNYLKKHDIKPSYQRMKIFQYLLDNHNHPTVDTIYKALCTEIPTLSKTTVYNTLNLFIEKKLVYVIVIEENETRYDLLTHTHGHFKCTCCGVLFDVELNIDYSKSQELLGCDIEEKHIYFKGICRNCKDRSN</sequence>
<dbReference type="Pfam" id="PF01475">
    <property type="entry name" value="FUR"/>
    <property type="match status" value="1"/>
</dbReference>
<proteinExistence type="inferred from homology"/>
<evidence type="ECO:0000256" key="6">
    <source>
        <dbReference type="ARBA" id="ARBA00022833"/>
    </source>
</evidence>
<dbReference type="GO" id="GO:1900376">
    <property type="term" value="P:regulation of secondary metabolite biosynthetic process"/>
    <property type="evidence" value="ECO:0007669"/>
    <property type="project" value="TreeGrafter"/>
</dbReference>
<evidence type="ECO:0000313" key="13">
    <source>
        <dbReference type="Proteomes" id="UP000197470"/>
    </source>
</evidence>
<comment type="subcellular location">
    <subcellularLocation>
        <location evidence="1">Cytoplasm</location>
    </subcellularLocation>
</comment>
<dbReference type="GO" id="GO:0045892">
    <property type="term" value="P:negative regulation of DNA-templated transcription"/>
    <property type="evidence" value="ECO:0007669"/>
    <property type="project" value="TreeGrafter"/>
</dbReference>
<dbReference type="InterPro" id="IPR036390">
    <property type="entry name" value="WH_DNA-bd_sf"/>
</dbReference>
<dbReference type="Proteomes" id="UP000197470">
    <property type="component" value="Unassembled WGS sequence"/>
</dbReference>
<dbReference type="EMBL" id="NIRJ01000001">
    <property type="protein sequence ID" value="PHH96415.1"/>
    <property type="molecule type" value="Genomic_DNA"/>
</dbReference>
<gene>
    <name evidence="11" type="ORF">CA839_08730</name>
    <name evidence="12" type="ORF">CA840_03065</name>
</gene>
<keyword evidence="7" id="KW-0805">Transcription regulation</keyword>
<evidence type="ECO:0000256" key="2">
    <source>
        <dbReference type="ARBA" id="ARBA00007957"/>
    </source>
</evidence>
<evidence type="ECO:0000256" key="5">
    <source>
        <dbReference type="ARBA" id="ARBA00022723"/>
    </source>
</evidence>
<feature type="binding site" evidence="10">
    <location>
        <position position="100"/>
    </location>
    <ligand>
        <name>Zn(2+)</name>
        <dbReference type="ChEBI" id="CHEBI:29105"/>
    </ligand>
</feature>
<name>A0A246EH52_FUSNP</name>
<evidence type="ECO:0000313" key="11">
    <source>
        <dbReference type="EMBL" id="OWP25953.1"/>
    </source>
</evidence>
<dbReference type="PANTHER" id="PTHR33202:SF8">
    <property type="entry name" value="PEROXIDE-RESPONSIVE REPRESSOR PERR"/>
    <property type="match status" value="1"/>
</dbReference>
<reference evidence="12 14" key="2">
    <citation type="submission" date="2017-06" db="EMBL/GenBank/DDBJ databases">
        <title>Draft genome sequence of Fusobacterium nucleatum subsp. polymorphum KCOM 1002 (=ChDC F175).</title>
        <authorList>
            <person name="Kook J.-K."/>
            <person name="Park S.-N."/>
            <person name="Lim Y.K."/>
            <person name="Roh H."/>
        </authorList>
    </citation>
    <scope>NUCLEOTIDE SEQUENCE [LARGE SCALE GENOMIC DNA]</scope>
    <source>
        <strain evidence="12">KCOM 1002</strain>
        <strain evidence="14">KCOM 1002 (ChDC F175)</strain>
    </source>
</reference>